<dbReference type="KEGG" id="ahw:NCTC11636_01842"/>
<sequence>MGKKVYLDPEALQRRVDAFKEIAEKAKDEVGKIVNASSDQADPMENPPLEEYTPKMRAAAAAVTKRLAEIEECKKTIERLSSNGIGTKVGDYGIEIEVPDDRIDSKGKLESWAKAAVDGKDLESLADSDGKDPLPSGRSYHELLKSLRENKGSKKNPHYANFLIDEVGPENLAKIPVAFQTHVGGGSAYGNEKAHEIASLLGQNLGIASTQWDRKRSKAVADGIVKSVTGKGKWGRIPALNAILGMHDKKYNYRTAPTFGKNFLLSLGEGLEKLPLDEIMRAFKADENLTGPQHVWEPGRRNNAGPFLAASTTSHGPNSMDPMAGVLYAMSKNPEVAHEYLAPDGSRHPNGSWSPGDKMKRRWELLTTRPREQNGGLDAFTAAQAAASSLRKNENKDKASSATWLSARSIEYAVDVVEEKEYSDEMKRNLAVVAANCATEGVNVARGGSPDGLGLEGDPSRDPSTFSTFLYRIMDNKDAATIVSAAFAREVRDRFPNANDQRTFKDKYQAMGNVHGYLNALGDKKVADMYGDDEKQRSEFKKNVTWGLGVGSAAIGGAFTGPVAPALWAVGSAAATPAIVDNAVPDATVPDDPITDVRSTLQAEAYGEAIARGLFKNPDALHPNLFRDEDGAYPWYSMENGKPVIDFSGSRGDAQNTQIHDWAIKVKDGKLDPDDVISNADKAIDAGIKQGEALINGESDKDTGSITIRR</sequence>
<evidence type="ECO:0000313" key="3">
    <source>
        <dbReference type="EMBL" id="VEG29028.1"/>
    </source>
</evidence>
<evidence type="ECO:0000313" key="4">
    <source>
        <dbReference type="Proteomes" id="UP000266895"/>
    </source>
</evidence>
<dbReference type="Pfam" id="PF20211">
    <property type="entry name" value="DUF6571"/>
    <property type="match status" value="1"/>
</dbReference>
<protein>
    <recommendedName>
        <fullName evidence="2">DUF6571 domain-containing protein</fullName>
    </recommendedName>
</protein>
<organism evidence="3 4">
    <name type="scientific">Actinomyces howellii</name>
    <dbReference type="NCBI Taxonomy" id="52771"/>
    <lineage>
        <taxon>Bacteria</taxon>
        <taxon>Bacillati</taxon>
        <taxon>Actinomycetota</taxon>
        <taxon>Actinomycetes</taxon>
        <taxon>Actinomycetales</taxon>
        <taxon>Actinomycetaceae</taxon>
        <taxon>Actinomyces</taxon>
    </lineage>
</organism>
<feature type="region of interest" description="Disordered" evidence="1">
    <location>
        <begin position="33"/>
        <end position="52"/>
    </location>
</feature>
<dbReference type="RefSeq" id="WP_126382851.1">
    <property type="nucleotide sequence ID" value="NZ_LR134350.1"/>
</dbReference>
<reference evidence="3 4" key="1">
    <citation type="submission" date="2018-12" db="EMBL/GenBank/DDBJ databases">
        <authorList>
            <consortium name="Pathogen Informatics"/>
        </authorList>
    </citation>
    <scope>NUCLEOTIDE SEQUENCE [LARGE SCALE GENOMIC DNA]</scope>
    <source>
        <strain evidence="3 4">NCTC11636</strain>
    </source>
</reference>
<dbReference type="InterPro" id="IPR046701">
    <property type="entry name" value="DUF6571"/>
</dbReference>
<dbReference type="AlphaFoldDB" id="A0A448HI42"/>
<proteinExistence type="predicted"/>
<evidence type="ECO:0000259" key="2">
    <source>
        <dbReference type="Pfam" id="PF20211"/>
    </source>
</evidence>
<dbReference type="Proteomes" id="UP000266895">
    <property type="component" value="Chromosome"/>
</dbReference>
<dbReference type="OrthoDB" id="3251207at2"/>
<evidence type="ECO:0000256" key="1">
    <source>
        <dbReference type="SAM" id="MobiDB-lite"/>
    </source>
</evidence>
<keyword evidence="4" id="KW-1185">Reference proteome</keyword>
<name>A0A448HI42_9ACTO</name>
<accession>A0A448HI42</accession>
<dbReference type="EMBL" id="LR134350">
    <property type="protein sequence ID" value="VEG29028.1"/>
    <property type="molecule type" value="Genomic_DNA"/>
</dbReference>
<gene>
    <name evidence="3" type="ORF">NCTC11636_01842</name>
</gene>
<feature type="domain" description="DUF6571" evidence="2">
    <location>
        <begin position="3"/>
        <end position="692"/>
    </location>
</feature>